<proteinExistence type="predicted"/>
<evidence type="ECO:0008006" key="3">
    <source>
        <dbReference type="Google" id="ProtNLM"/>
    </source>
</evidence>
<comment type="caution">
    <text evidence="1">The sequence shown here is derived from an EMBL/GenBank/DDBJ whole genome shotgun (WGS) entry which is preliminary data.</text>
</comment>
<dbReference type="AlphaFoldDB" id="A0A2H0TPU3"/>
<dbReference type="EMBL" id="PFCB01000028">
    <property type="protein sequence ID" value="PIR74180.1"/>
    <property type="molecule type" value="Genomic_DNA"/>
</dbReference>
<organism evidence="1 2">
    <name type="scientific">Candidatus Magasanikbacteria bacterium CG10_big_fil_rev_8_21_14_0_10_47_10</name>
    <dbReference type="NCBI Taxonomy" id="1974652"/>
    <lineage>
        <taxon>Bacteria</taxon>
        <taxon>Candidatus Magasanikiibacteriota</taxon>
    </lineage>
</organism>
<protein>
    <recommendedName>
        <fullName evidence="3">CDP-glycerol--glycerophosphate glycerophosphotransferase</fullName>
    </recommendedName>
</protein>
<evidence type="ECO:0000313" key="2">
    <source>
        <dbReference type="Proteomes" id="UP000230154"/>
    </source>
</evidence>
<accession>A0A2H0TPU3</accession>
<dbReference type="SUPFAM" id="SSF53756">
    <property type="entry name" value="UDP-Glycosyltransferase/glycogen phosphorylase"/>
    <property type="match status" value="1"/>
</dbReference>
<dbReference type="Proteomes" id="UP000230154">
    <property type="component" value="Unassembled WGS sequence"/>
</dbReference>
<sequence>MEELLKKIWIRLYNIGVRLCEVPHIVVINGAIVKARMRKHPVYVVETTTTNEFFYIYNVMMRVHEDGALVVYTSNAAVGGPLRALIRKDFGPPLPKWANVVWTNWLFGVDFYVNATLSYDIHVHKRARYKINFPHTITSKTKYDVFSPAIERMTDTIITGPAYEKDFLAYCADHAIEAIPMIHRLGGPKSDDLFRKTVDKKALFERIGLNPDLPTVFYAPTWNQHTSIFTWLEDILTIPDRHNVNLIIKVHPGAYIDPSNKKSSGAVDWEEFFKEENLRAKRIYNLMNQDSTEYVMASDIAMTCISTIWIEYYLLGKPMIFLDIPKFFETHEMNSLGDFRDEYGYLVKDLQDLDTHIDGLIRGSIKRRDAPALHDQLLFNRGNATDETVALFKQMYLNHT</sequence>
<dbReference type="Pfam" id="PF04464">
    <property type="entry name" value="Glyphos_transf"/>
    <property type="match status" value="1"/>
</dbReference>
<dbReference type="InterPro" id="IPR007554">
    <property type="entry name" value="Glycerophosphate_synth"/>
</dbReference>
<dbReference type="GO" id="GO:0047355">
    <property type="term" value="F:CDP-glycerol glycerophosphotransferase activity"/>
    <property type="evidence" value="ECO:0007669"/>
    <property type="project" value="InterPro"/>
</dbReference>
<evidence type="ECO:0000313" key="1">
    <source>
        <dbReference type="EMBL" id="PIR74180.1"/>
    </source>
</evidence>
<dbReference type="GO" id="GO:0016020">
    <property type="term" value="C:membrane"/>
    <property type="evidence" value="ECO:0007669"/>
    <property type="project" value="InterPro"/>
</dbReference>
<reference evidence="2" key="1">
    <citation type="submission" date="2017-09" db="EMBL/GenBank/DDBJ databases">
        <title>Depth-based differentiation of microbial function through sediment-hosted aquifers and enrichment of novel symbionts in the deep terrestrial subsurface.</title>
        <authorList>
            <person name="Probst A.J."/>
            <person name="Ladd B."/>
            <person name="Jarett J.K."/>
            <person name="Geller-Mcgrath D.E."/>
            <person name="Sieber C.M.K."/>
            <person name="Emerson J.B."/>
            <person name="Anantharaman K."/>
            <person name="Thomas B.C."/>
            <person name="Malmstrom R."/>
            <person name="Stieglmeier M."/>
            <person name="Klingl A."/>
            <person name="Woyke T."/>
            <person name="Ryan C.M."/>
            <person name="Banfield J.F."/>
        </authorList>
    </citation>
    <scope>NUCLEOTIDE SEQUENCE [LARGE SCALE GENOMIC DNA]</scope>
</reference>
<name>A0A2H0TPU3_9BACT</name>
<gene>
    <name evidence="1" type="ORF">COU35_03930</name>
</gene>
<dbReference type="InterPro" id="IPR043148">
    <property type="entry name" value="TagF_C"/>
</dbReference>
<dbReference type="Gene3D" id="3.40.50.12580">
    <property type="match status" value="1"/>
</dbReference>